<protein>
    <submittedName>
        <fullName evidence="2">Uncharacterized protein</fullName>
    </submittedName>
</protein>
<reference evidence="3" key="1">
    <citation type="submission" date="2018-09" db="EMBL/GenBank/DDBJ databases">
        <title>Complete Genome Sequencing of Sulfolobus sp. JCM 16834.</title>
        <authorList>
            <person name="Kato S."/>
            <person name="Itoh T."/>
            <person name="Ohkuma M."/>
        </authorList>
    </citation>
    <scope>NUCLEOTIDE SEQUENCE [LARGE SCALE GENOMIC DNA]</scope>
    <source>
        <strain evidence="3">IC-007</strain>
    </source>
</reference>
<dbReference type="AlphaFoldDB" id="A0A510E271"/>
<dbReference type="GeneID" id="41717099"/>
<keyword evidence="1" id="KW-1133">Transmembrane helix</keyword>
<accession>A0A510E271</accession>
<sequence length="153" mass="17030">MDASKLIEKMRYVVVGSYLLSSVSGAMFLALGIVLLNFRETYYFVKTGEIVSLNYPRVFLIVGTPIFSIMFDAIVIIGMEIMIRRIYALNVIKSTAVILAVISILFLLNGPAPDPLDLENRPFVIGLASAMIGFNAFAMGITLWMRKLEEKLV</sequence>
<evidence type="ECO:0000256" key="1">
    <source>
        <dbReference type="SAM" id="Phobius"/>
    </source>
</evidence>
<keyword evidence="1" id="KW-0472">Membrane</keyword>
<feature type="transmembrane region" description="Helical" evidence="1">
    <location>
        <begin position="123"/>
        <end position="145"/>
    </location>
</feature>
<feature type="transmembrane region" description="Helical" evidence="1">
    <location>
        <begin position="86"/>
        <end position="108"/>
    </location>
</feature>
<name>A0A510E271_9CREN</name>
<evidence type="ECO:0000313" key="2">
    <source>
        <dbReference type="EMBL" id="BBG26178.1"/>
    </source>
</evidence>
<feature type="transmembrane region" description="Helical" evidence="1">
    <location>
        <begin position="12"/>
        <end position="38"/>
    </location>
</feature>
<keyword evidence="1" id="KW-0812">Transmembrane</keyword>
<gene>
    <name evidence="2" type="ORF">IC007_0683</name>
</gene>
<dbReference type="RefSeq" id="WP_149564718.1">
    <property type="nucleotide sequence ID" value="NZ_AP018930.1"/>
</dbReference>
<feature type="transmembrane region" description="Helical" evidence="1">
    <location>
        <begin position="58"/>
        <end position="79"/>
    </location>
</feature>
<evidence type="ECO:0000313" key="3">
    <source>
        <dbReference type="Proteomes" id="UP000325030"/>
    </source>
</evidence>
<dbReference type="EMBL" id="AP018930">
    <property type="protein sequence ID" value="BBG26178.1"/>
    <property type="molecule type" value="Genomic_DNA"/>
</dbReference>
<organism evidence="2 3">
    <name type="scientific">Sulfuracidifex tepidarius</name>
    <dbReference type="NCBI Taxonomy" id="1294262"/>
    <lineage>
        <taxon>Archaea</taxon>
        <taxon>Thermoproteota</taxon>
        <taxon>Thermoprotei</taxon>
        <taxon>Sulfolobales</taxon>
        <taxon>Sulfolobaceae</taxon>
        <taxon>Sulfuracidifex</taxon>
    </lineage>
</organism>
<proteinExistence type="predicted"/>
<dbReference type="Proteomes" id="UP000325030">
    <property type="component" value="Chromosome"/>
</dbReference>